<dbReference type="PANTHER" id="PTHR43537:SF41">
    <property type="entry name" value="TRANSCRIPTIONAL REGULATORY PROTEIN"/>
    <property type="match status" value="1"/>
</dbReference>
<keyword evidence="2" id="KW-0238">DNA-binding</keyword>
<keyword evidence="6" id="KW-0614">Plasmid</keyword>
<dbReference type="InterPro" id="IPR036388">
    <property type="entry name" value="WH-like_DNA-bd_sf"/>
</dbReference>
<dbReference type="SMART" id="SM00345">
    <property type="entry name" value="HTH_GNTR"/>
    <property type="match status" value="1"/>
</dbReference>
<proteinExistence type="predicted"/>
<dbReference type="FunCoup" id="W0RPW9">
    <property type="interactions" value="101"/>
</dbReference>
<dbReference type="InterPro" id="IPR011711">
    <property type="entry name" value="GntR_C"/>
</dbReference>
<accession>W0RPW9</accession>
<dbReference type="SUPFAM" id="SSF46785">
    <property type="entry name" value="Winged helix' DNA-binding domain"/>
    <property type="match status" value="1"/>
</dbReference>
<dbReference type="PROSITE" id="PS50949">
    <property type="entry name" value="HTH_GNTR"/>
    <property type="match status" value="1"/>
</dbReference>
<dbReference type="InterPro" id="IPR008920">
    <property type="entry name" value="TF_FadR/GntR_C"/>
</dbReference>
<dbReference type="GO" id="GO:0003700">
    <property type="term" value="F:DNA-binding transcription factor activity"/>
    <property type="evidence" value="ECO:0007669"/>
    <property type="project" value="InterPro"/>
</dbReference>
<evidence type="ECO:0000259" key="5">
    <source>
        <dbReference type="PROSITE" id="PS50949"/>
    </source>
</evidence>
<geneLocation type="plasmid" evidence="6 7">
    <name>1</name>
</geneLocation>
<evidence type="ECO:0000256" key="2">
    <source>
        <dbReference type="ARBA" id="ARBA00023125"/>
    </source>
</evidence>
<gene>
    <name evidence="6" type="ORF">J421_4850</name>
</gene>
<dbReference type="EMBL" id="CP007129">
    <property type="protein sequence ID" value="AHG92385.1"/>
    <property type="molecule type" value="Genomic_DNA"/>
</dbReference>
<dbReference type="PANTHER" id="PTHR43537">
    <property type="entry name" value="TRANSCRIPTIONAL REGULATOR, GNTR FAMILY"/>
    <property type="match status" value="1"/>
</dbReference>
<organism evidence="6 7">
    <name type="scientific">Gemmatirosa kalamazoonensis</name>
    <dbReference type="NCBI Taxonomy" id="861299"/>
    <lineage>
        <taxon>Bacteria</taxon>
        <taxon>Pseudomonadati</taxon>
        <taxon>Gemmatimonadota</taxon>
        <taxon>Gemmatimonadia</taxon>
        <taxon>Gemmatimonadales</taxon>
        <taxon>Gemmatimonadaceae</taxon>
        <taxon>Gemmatirosa</taxon>
    </lineage>
</organism>
<evidence type="ECO:0000256" key="1">
    <source>
        <dbReference type="ARBA" id="ARBA00023015"/>
    </source>
</evidence>
<dbReference type="Pfam" id="PF07729">
    <property type="entry name" value="FCD"/>
    <property type="match status" value="1"/>
</dbReference>
<dbReference type="PATRIC" id="fig|861299.3.peg.4903"/>
<sequence length="253" mass="27980">MPATRRSSPEARPPVPLPRQTLTGMTLDAIRERILSGAYPEGEPLRQDAIAAELGVSRVPIREALRQLEAEGLAVFSPHRGAVVSSLSLDEIDEVFALRADIEPVLLRRAVPRLDAAALDRAAEVLDRYEYALRVHDVLAYGELNWQFHSTLYDAADRPVTLGVVQRLHQQCDRYLRMQLALTHGEHRASGEHRAILDAARRRDVRRAAALLREHVLGAGRSLLDFLGDHRAAGTGAAVTGAMRAPRSHRGNR</sequence>
<dbReference type="RefSeq" id="WP_236646364.1">
    <property type="nucleotide sequence ID" value="NZ_CP007129.1"/>
</dbReference>
<dbReference type="SUPFAM" id="SSF48008">
    <property type="entry name" value="GntR ligand-binding domain-like"/>
    <property type="match status" value="1"/>
</dbReference>
<feature type="domain" description="HTH gntR-type" evidence="5">
    <location>
        <begin position="20"/>
        <end position="87"/>
    </location>
</feature>
<dbReference type="CDD" id="cd07377">
    <property type="entry name" value="WHTH_GntR"/>
    <property type="match status" value="1"/>
</dbReference>
<dbReference type="SMART" id="SM00895">
    <property type="entry name" value="FCD"/>
    <property type="match status" value="1"/>
</dbReference>
<dbReference type="AlphaFoldDB" id="W0RPW9"/>
<dbReference type="Pfam" id="PF00392">
    <property type="entry name" value="GntR"/>
    <property type="match status" value="1"/>
</dbReference>
<dbReference type="Gene3D" id="1.10.10.10">
    <property type="entry name" value="Winged helix-like DNA-binding domain superfamily/Winged helix DNA-binding domain"/>
    <property type="match status" value="1"/>
</dbReference>
<evidence type="ECO:0000313" key="6">
    <source>
        <dbReference type="EMBL" id="AHG92385.1"/>
    </source>
</evidence>
<protein>
    <submittedName>
        <fullName evidence="6">GntR domain protein</fullName>
    </submittedName>
</protein>
<evidence type="ECO:0000313" key="7">
    <source>
        <dbReference type="Proteomes" id="UP000019151"/>
    </source>
</evidence>
<dbReference type="Proteomes" id="UP000019151">
    <property type="component" value="Plasmid 1"/>
</dbReference>
<dbReference type="HOGENOM" id="CLU_017584_5_4_0"/>
<dbReference type="KEGG" id="gba:J421_4850"/>
<name>W0RPW9_9BACT</name>
<reference evidence="6 7" key="1">
    <citation type="journal article" date="2014" name="Genome Announc.">
        <title>Genome Sequence and Methylome of Soil Bacterium Gemmatirosa kalamazoonensis KBS708T, a Member of the Rarely Cultivated Gemmatimonadetes Phylum.</title>
        <authorList>
            <person name="Debruyn J.M."/>
            <person name="Radosevich M."/>
            <person name="Wommack K.E."/>
            <person name="Polson S.W."/>
            <person name="Hauser L.J."/>
            <person name="Fawaz M.N."/>
            <person name="Korlach J."/>
            <person name="Tsai Y.C."/>
        </authorList>
    </citation>
    <scope>NUCLEOTIDE SEQUENCE [LARGE SCALE GENOMIC DNA]</scope>
    <source>
        <strain evidence="6 7">KBS708</strain>
        <plasmid evidence="7">Plasmid 1</plasmid>
    </source>
</reference>
<dbReference type="Gene3D" id="1.20.120.530">
    <property type="entry name" value="GntR ligand-binding domain-like"/>
    <property type="match status" value="1"/>
</dbReference>
<dbReference type="GO" id="GO:0003677">
    <property type="term" value="F:DNA binding"/>
    <property type="evidence" value="ECO:0007669"/>
    <property type="project" value="UniProtKB-KW"/>
</dbReference>
<dbReference type="InParanoid" id="W0RPW9"/>
<evidence type="ECO:0000256" key="4">
    <source>
        <dbReference type="SAM" id="MobiDB-lite"/>
    </source>
</evidence>
<keyword evidence="7" id="KW-1185">Reference proteome</keyword>
<evidence type="ECO:0000256" key="3">
    <source>
        <dbReference type="ARBA" id="ARBA00023163"/>
    </source>
</evidence>
<dbReference type="InterPro" id="IPR036390">
    <property type="entry name" value="WH_DNA-bd_sf"/>
</dbReference>
<feature type="region of interest" description="Disordered" evidence="4">
    <location>
        <begin position="1"/>
        <end position="20"/>
    </location>
</feature>
<keyword evidence="1" id="KW-0805">Transcription regulation</keyword>
<keyword evidence="3" id="KW-0804">Transcription</keyword>
<dbReference type="InterPro" id="IPR000524">
    <property type="entry name" value="Tscrpt_reg_HTH_GntR"/>
</dbReference>